<dbReference type="InterPro" id="IPR027417">
    <property type="entry name" value="P-loop_NTPase"/>
</dbReference>
<dbReference type="CDD" id="cd03228">
    <property type="entry name" value="ABCC_MRP_Like"/>
    <property type="match status" value="1"/>
</dbReference>
<dbReference type="SUPFAM" id="SSF52540">
    <property type="entry name" value="P-loop containing nucleoside triphosphate hydrolases"/>
    <property type="match status" value="1"/>
</dbReference>
<keyword evidence="4 10" id="KW-0067">ATP-binding</keyword>
<dbReference type="Pfam" id="PF00005">
    <property type="entry name" value="ABC_tran"/>
    <property type="match status" value="1"/>
</dbReference>
<evidence type="ECO:0000256" key="7">
    <source>
        <dbReference type="SAM" id="Phobius"/>
    </source>
</evidence>
<dbReference type="SUPFAM" id="SSF90123">
    <property type="entry name" value="ABC transporter transmembrane region"/>
    <property type="match status" value="1"/>
</dbReference>
<dbReference type="OrthoDB" id="9762778at2"/>
<dbReference type="PANTHER" id="PTHR43394">
    <property type="entry name" value="ATP-DEPENDENT PERMEASE MDL1, MITOCHONDRIAL"/>
    <property type="match status" value="1"/>
</dbReference>
<accession>A0A381J6C4</accession>
<evidence type="ECO:0000256" key="2">
    <source>
        <dbReference type="ARBA" id="ARBA00022692"/>
    </source>
</evidence>
<dbReference type="InterPro" id="IPR003593">
    <property type="entry name" value="AAA+_ATPase"/>
</dbReference>
<dbReference type="EMBL" id="UFWZ01000001">
    <property type="protein sequence ID" value="SUY45326.1"/>
    <property type="molecule type" value="Genomic_DNA"/>
</dbReference>
<dbReference type="GO" id="GO:0005886">
    <property type="term" value="C:plasma membrane"/>
    <property type="evidence" value="ECO:0007669"/>
    <property type="project" value="UniProtKB-SubCell"/>
</dbReference>
<feature type="domain" description="ABC transporter" evidence="8">
    <location>
        <begin position="338"/>
        <end position="559"/>
    </location>
</feature>
<feature type="transmembrane region" description="Helical" evidence="7">
    <location>
        <begin position="20"/>
        <end position="44"/>
    </location>
</feature>
<evidence type="ECO:0000256" key="6">
    <source>
        <dbReference type="ARBA" id="ARBA00023136"/>
    </source>
</evidence>
<dbReference type="SMART" id="SM00382">
    <property type="entry name" value="AAA"/>
    <property type="match status" value="1"/>
</dbReference>
<keyword evidence="3" id="KW-0547">Nucleotide-binding</keyword>
<evidence type="ECO:0000256" key="5">
    <source>
        <dbReference type="ARBA" id="ARBA00022989"/>
    </source>
</evidence>
<dbReference type="GO" id="GO:0015421">
    <property type="term" value="F:ABC-type oligopeptide transporter activity"/>
    <property type="evidence" value="ECO:0007669"/>
    <property type="project" value="TreeGrafter"/>
</dbReference>
<dbReference type="InterPro" id="IPR039421">
    <property type="entry name" value="Type_1_exporter"/>
</dbReference>
<dbReference type="GO" id="GO:0005524">
    <property type="term" value="F:ATP binding"/>
    <property type="evidence" value="ECO:0007669"/>
    <property type="project" value="UniProtKB-KW"/>
</dbReference>
<name>A0A381J6C4_9CLOT</name>
<evidence type="ECO:0000313" key="10">
    <source>
        <dbReference type="EMBL" id="SUY45326.1"/>
    </source>
</evidence>
<feature type="transmembrane region" description="Helical" evidence="7">
    <location>
        <begin position="56"/>
        <end position="76"/>
    </location>
</feature>
<keyword evidence="10" id="KW-0378">Hydrolase</keyword>
<evidence type="ECO:0000259" key="8">
    <source>
        <dbReference type="PROSITE" id="PS50893"/>
    </source>
</evidence>
<dbReference type="RefSeq" id="WP_115640097.1">
    <property type="nucleotide sequence ID" value="NZ_UFWZ01000001.1"/>
</dbReference>
<dbReference type="Gene3D" id="3.40.50.300">
    <property type="entry name" value="P-loop containing nucleotide triphosphate hydrolases"/>
    <property type="match status" value="1"/>
</dbReference>
<dbReference type="InterPro" id="IPR011527">
    <property type="entry name" value="ABC1_TM_dom"/>
</dbReference>
<feature type="domain" description="ABC transmembrane type-1" evidence="9">
    <location>
        <begin position="20"/>
        <end position="302"/>
    </location>
</feature>
<dbReference type="PROSITE" id="PS50893">
    <property type="entry name" value="ABC_TRANSPORTER_2"/>
    <property type="match status" value="1"/>
</dbReference>
<evidence type="ECO:0000256" key="4">
    <source>
        <dbReference type="ARBA" id="ARBA00022840"/>
    </source>
</evidence>
<organism evidence="10 11">
    <name type="scientific">Clostridium putrefaciens</name>
    <dbReference type="NCBI Taxonomy" id="99675"/>
    <lineage>
        <taxon>Bacteria</taxon>
        <taxon>Bacillati</taxon>
        <taxon>Bacillota</taxon>
        <taxon>Clostridia</taxon>
        <taxon>Eubacteriales</taxon>
        <taxon>Clostridiaceae</taxon>
        <taxon>Clostridium</taxon>
    </lineage>
</organism>
<reference evidence="10 11" key="1">
    <citation type="submission" date="2018-06" db="EMBL/GenBank/DDBJ databases">
        <authorList>
            <consortium name="Pathogen Informatics"/>
            <person name="Doyle S."/>
        </authorList>
    </citation>
    <scope>NUCLEOTIDE SEQUENCE [LARGE SCALE GENOMIC DNA]</scope>
    <source>
        <strain evidence="10 11">NCTC9836</strain>
    </source>
</reference>
<dbReference type="InterPro" id="IPR036640">
    <property type="entry name" value="ABC1_TM_sf"/>
</dbReference>
<evidence type="ECO:0000256" key="3">
    <source>
        <dbReference type="ARBA" id="ARBA00022741"/>
    </source>
</evidence>
<dbReference type="PROSITE" id="PS50929">
    <property type="entry name" value="ABC_TM1F"/>
    <property type="match status" value="1"/>
</dbReference>
<comment type="subcellular location">
    <subcellularLocation>
        <location evidence="1">Cell membrane</location>
        <topology evidence="1">Multi-pass membrane protein</topology>
    </subcellularLocation>
</comment>
<dbReference type="PANTHER" id="PTHR43394:SF1">
    <property type="entry name" value="ATP-BINDING CASSETTE SUB-FAMILY B MEMBER 10, MITOCHONDRIAL"/>
    <property type="match status" value="1"/>
</dbReference>
<dbReference type="GO" id="GO:0016887">
    <property type="term" value="F:ATP hydrolysis activity"/>
    <property type="evidence" value="ECO:0007669"/>
    <property type="project" value="InterPro"/>
</dbReference>
<protein>
    <submittedName>
        <fullName evidence="10">ABC transporter ATP-binding protein/permease</fullName>
        <ecNumber evidence="10">3.6.3.-</ecNumber>
    </submittedName>
</protein>
<feature type="transmembrane region" description="Helical" evidence="7">
    <location>
        <begin position="159"/>
        <end position="177"/>
    </location>
</feature>
<keyword evidence="5 7" id="KW-1133">Transmembrane helix</keyword>
<keyword evidence="6 7" id="KW-0472">Membrane</keyword>
<dbReference type="Proteomes" id="UP000254664">
    <property type="component" value="Unassembled WGS sequence"/>
</dbReference>
<dbReference type="AlphaFoldDB" id="A0A381J6C4"/>
<proteinExistence type="predicted"/>
<evidence type="ECO:0000313" key="11">
    <source>
        <dbReference type="Proteomes" id="UP000254664"/>
    </source>
</evidence>
<keyword evidence="11" id="KW-1185">Reference proteome</keyword>
<evidence type="ECO:0000259" key="9">
    <source>
        <dbReference type="PROSITE" id="PS50929"/>
    </source>
</evidence>
<keyword evidence="2 7" id="KW-0812">Transmembrane</keyword>
<feature type="transmembrane region" description="Helical" evidence="7">
    <location>
        <begin position="256"/>
        <end position="283"/>
    </location>
</feature>
<dbReference type="EC" id="3.6.3.-" evidence="10"/>
<sequence length="559" mass="63387">MIKKYLKLYRLIGSYIKEQILMALLCLIGMLVSILIPYLMALFINNIQDGQSLSTIIKMGILIGVISFVASLLNTAQNYVWHRFRVKFINHMRLEMFKAAINKKLVYFKENKSGDILSKILYDVTAVAEHIAIGIPMLLINIIRLLAIFILMAALNIRLTLIVLITAPIYFIIFNIINKQLRENSGKEREAFSKVTGNLQEDIGGIHTIKIFKKETYFTQKFHNVLNGYISFVNKNLFFQAVSYGTTDMIQSMLPIAILLVGSVLIGDGSLKIGSLMGFYTYLTYIYEPMTNLSDWFIGVQTTLGMSDRVTKFLEDPEHAKEIEQEKTKISIDEIKSIVFKDVSFSYDKNYMVLDNLNLNIEKGDKVAIVGASGKGKSTIIQLLMKVYNNYTGEILINGISLRDIAKDSVYDHMSLVEQNLFIFDGTVKENILFDEKDSVRLLESMEISKSNVFVDSFKNTIDHLLLEGGKNISGGQKQRICINRALVRSFDILILDEATSSLDKELEKEVIENLDNYVTKNNKILISISHRPVPTSICNKIIDLNKETSLEAKNPLII</sequence>
<dbReference type="CDD" id="cd07346">
    <property type="entry name" value="ABC_6TM_exporters"/>
    <property type="match status" value="1"/>
</dbReference>
<feature type="transmembrane region" description="Helical" evidence="7">
    <location>
        <begin position="131"/>
        <end position="153"/>
    </location>
</feature>
<gene>
    <name evidence="10" type="ORF">NCTC9836_00234</name>
</gene>
<dbReference type="Pfam" id="PF00664">
    <property type="entry name" value="ABC_membrane"/>
    <property type="match status" value="1"/>
</dbReference>
<dbReference type="Gene3D" id="1.20.1560.10">
    <property type="entry name" value="ABC transporter type 1, transmembrane domain"/>
    <property type="match status" value="1"/>
</dbReference>
<evidence type="ECO:0000256" key="1">
    <source>
        <dbReference type="ARBA" id="ARBA00004651"/>
    </source>
</evidence>
<dbReference type="InterPro" id="IPR003439">
    <property type="entry name" value="ABC_transporter-like_ATP-bd"/>
</dbReference>